<reference evidence="3" key="1">
    <citation type="submission" date="2020-10" db="EMBL/GenBank/DDBJ databases">
        <authorList>
            <person name="Kikuchi T."/>
        </authorList>
    </citation>
    <scope>NUCLEOTIDE SEQUENCE</scope>
    <source>
        <strain evidence="3">NKZ352</strain>
    </source>
</reference>
<gene>
    <name evidence="3" type="ORF">CAUJ_LOCUS4406</name>
</gene>
<keyword evidence="4" id="KW-1185">Reference proteome</keyword>
<dbReference type="SUPFAM" id="SSF49599">
    <property type="entry name" value="TRAF domain-like"/>
    <property type="match status" value="1"/>
</dbReference>
<dbReference type="Pfam" id="PF00651">
    <property type="entry name" value="BTB"/>
    <property type="match status" value="1"/>
</dbReference>
<accession>A0A8S1GZ66</accession>
<name>A0A8S1GZ66_9PELO</name>
<dbReference type="Gene3D" id="2.60.210.10">
    <property type="entry name" value="Apoptosis, Tumor Necrosis Factor Receptor Associated Protein 2, Chain A"/>
    <property type="match status" value="1"/>
</dbReference>
<dbReference type="PROSITE" id="PS50097">
    <property type="entry name" value="BTB"/>
    <property type="match status" value="1"/>
</dbReference>
<evidence type="ECO:0000313" key="3">
    <source>
        <dbReference type="EMBL" id="CAD6188487.1"/>
    </source>
</evidence>
<dbReference type="InterPro" id="IPR011333">
    <property type="entry name" value="SKP1/BTB/POZ_sf"/>
</dbReference>
<dbReference type="PANTHER" id="PTHR24413">
    <property type="entry name" value="SPECKLE-TYPE POZ PROTEIN"/>
    <property type="match status" value="1"/>
</dbReference>
<comment type="caution">
    <text evidence="3">The sequence shown here is derived from an EMBL/GenBank/DDBJ whole genome shotgun (WGS) entry which is preliminary data.</text>
</comment>
<protein>
    <recommendedName>
        <fullName evidence="5">BTB domain-containing protein</fullName>
    </recommendedName>
</protein>
<dbReference type="Proteomes" id="UP000835052">
    <property type="component" value="Unassembled WGS sequence"/>
</dbReference>
<evidence type="ECO:0000259" key="1">
    <source>
        <dbReference type="PROSITE" id="PS50097"/>
    </source>
</evidence>
<evidence type="ECO:0008006" key="5">
    <source>
        <dbReference type="Google" id="ProtNLM"/>
    </source>
</evidence>
<dbReference type="CDD" id="cd18186">
    <property type="entry name" value="BTB_POZ_ZBTB_KLHL-like"/>
    <property type="match status" value="1"/>
</dbReference>
<dbReference type="Pfam" id="PF22486">
    <property type="entry name" value="MATH_2"/>
    <property type="match status" value="1"/>
</dbReference>
<sequence length="392" mass="44501">MNLAMDEEVSEGLLAIDEPCASSSVFSHFHTRMQTRTFTNFWSIEQFSLQQELHPFGESITGQTFGDDSYEFLLKIFPNGKDEDNVGYISLFLQINRCPQPRLQFRVKFTIETLDGPRNCALNKSVVTINRSGIVTASKFFNITTLNNCAERFIPNDVLTIGADLTVFGETQTVTNQDCDATCQMFDRKILRAKNSPTKPLSESLIHLYESGDFSDFVITAKNGHSFSVHKCVLSSRSDYFNALLKSDTKESAEGRVVFKDISVEVMEVIIRHLYSPLTVFKPEDMTHELMIAADRLMLDSLKTQCTKTLKEGITMSNIVARLQLADLLRSDSLFSKLSSFFLKYKKEIQDSQEWKEMKDSNPEVAARVLEAALAFYNSPPNYCKRFKPCFS</sequence>
<evidence type="ECO:0000259" key="2">
    <source>
        <dbReference type="PROSITE" id="PS50144"/>
    </source>
</evidence>
<dbReference type="SMART" id="SM00225">
    <property type="entry name" value="BTB"/>
    <property type="match status" value="1"/>
</dbReference>
<dbReference type="GO" id="GO:0030163">
    <property type="term" value="P:protein catabolic process"/>
    <property type="evidence" value="ECO:0007669"/>
    <property type="project" value="UniProtKB-ARBA"/>
</dbReference>
<organism evidence="3 4">
    <name type="scientific">Caenorhabditis auriculariae</name>
    <dbReference type="NCBI Taxonomy" id="2777116"/>
    <lineage>
        <taxon>Eukaryota</taxon>
        <taxon>Metazoa</taxon>
        <taxon>Ecdysozoa</taxon>
        <taxon>Nematoda</taxon>
        <taxon>Chromadorea</taxon>
        <taxon>Rhabditida</taxon>
        <taxon>Rhabditina</taxon>
        <taxon>Rhabditomorpha</taxon>
        <taxon>Rhabditoidea</taxon>
        <taxon>Rhabditidae</taxon>
        <taxon>Peloderinae</taxon>
        <taxon>Caenorhabditis</taxon>
    </lineage>
</organism>
<dbReference type="EMBL" id="CAJGYM010000008">
    <property type="protein sequence ID" value="CAD6188487.1"/>
    <property type="molecule type" value="Genomic_DNA"/>
</dbReference>
<dbReference type="AlphaFoldDB" id="A0A8S1GZ66"/>
<proteinExistence type="predicted"/>
<dbReference type="InterPro" id="IPR008974">
    <property type="entry name" value="TRAF-like"/>
</dbReference>
<dbReference type="Gene3D" id="1.25.40.420">
    <property type="match status" value="1"/>
</dbReference>
<evidence type="ECO:0000313" key="4">
    <source>
        <dbReference type="Proteomes" id="UP000835052"/>
    </source>
</evidence>
<dbReference type="PROSITE" id="PS50144">
    <property type="entry name" value="MATH"/>
    <property type="match status" value="1"/>
</dbReference>
<dbReference type="InterPro" id="IPR002083">
    <property type="entry name" value="MATH/TRAF_dom"/>
</dbReference>
<dbReference type="OrthoDB" id="646702at2759"/>
<feature type="domain" description="BTB" evidence="1">
    <location>
        <begin position="215"/>
        <end position="276"/>
    </location>
</feature>
<dbReference type="CDD" id="cd00121">
    <property type="entry name" value="MATH"/>
    <property type="match status" value="1"/>
</dbReference>
<feature type="domain" description="MATH" evidence="2">
    <location>
        <begin position="37"/>
        <end position="165"/>
    </location>
</feature>
<dbReference type="InterPro" id="IPR000210">
    <property type="entry name" value="BTB/POZ_dom"/>
</dbReference>
<dbReference type="SUPFAM" id="SSF54695">
    <property type="entry name" value="POZ domain"/>
    <property type="match status" value="1"/>
</dbReference>
<dbReference type="Gene3D" id="3.30.710.10">
    <property type="entry name" value="Potassium Channel Kv1.1, Chain A"/>
    <property type="match status" value="1"/>
</dbReference>